<evidence type="ECO:0000313" key="2">
    <source>
        <dbReference type="EMBL" id="OGG55017.1"/>
    </source>
</evidence>
<evidence type="ECO:0008006" key="4">
    <source>
        <dbReference type="Google" id="ProtNLM"/>
    </source>
</evidence>
<organism evidence="2 3">
    <name type="scientific">Candidatus Kaiserbacteria bacterium RIFCSPHIGHO2_02_FULL_49_11</name>
    <dbReference type="NCBI Taxonomy" id="1798489"/>
    <lineage>
        <taxon>Bacteria</taxon>
        <taxon>Candidatus Kaiseribacteriota</taxon>
    </lineage>
</organism>
<sequence length="464" mass="50689">MRRIHTHGYISMLVLVFAGVFFIIVSALAGFIFAQNKLQLVKENREKALQIAEAGLDYYKWRLSHYPNDLQDGTGIAGPYEHQYADPEGGEVGTFSLDISGNEQCGVTRSIDILSTGSTSADPNITRTVFGKYARPSVAEYSFILNSNVWSGSASAVLGRMHSNGGIRMDGNNQSLVESGVSTWTCTSSQGCDPSAVKSGIYGTGTNPQLWQYPVPQIDFSGISTDLSDMKTKAESSGLYLAPSTGFGYHLVFKNNGTIDAYRVDSASSVLGYSSQVGAYVQDYHTITSETFLQNYSLPSDCKLVFAEDDVWLDGVVNGKITVASADLINANATTDIILNNSIDYSTLLGTDGLTAVAEDEILIPLYVPTNMLLRGIFLAKSGMFGRRYYDVSTDSTYYLRDSLLVYGTIVTNYGAIATWCGSANPCSGFRTRSYSYDRTQAVNPPPLTPYVSSDYRFVEWREE</sequence>
<keyword evidence="1" id="KW-1133">Transmembrane helix</keyword>
<name>A0A1F6D0W8_9BACT</name>
<reference evidence="2 3" key="1">
    <citation type="journal article" date="2016" name="Nat. Commun.">
        <title>Thousands of microbial genomes shed light on interconnected biogeochemical processes in an aquifer system.</title>
        <authorList>
            <person name="Anantharaman K."/>
            <person name="Brown C.T."/>
            <person name="Hug L.A."/>
            <person name="Sharon I."/>
            <person name="Castelle C.J."/>
            <person name="Probst A.J."/>
            <person name="Thomas B.C."/>
            <person name="Singh A."/>
            <person name="Wilkins M.J."/>
            <person name="Karaoz U."/>
            <person name="Brodie E.L."/>
            <person name="Williams K.H."/>
            <person name="Hubbard S.S."/>
            <person name="Banfield J.F."/>
        </authorList>
    </citation>
    <scope>NUCLEOTIDE SEQUENCE [LARGE SCALE GENOMIC DNA]</scope>
</reference>
<protein>
    <recommendedName>
        <fullName evidence="4">Type 4 fimbrial biogenesis protein PilX N-terminal domain-containing protein</fullName>
    </recommendedName>
</protein>
<evidence type="ECO:0000256" key="1">
    <source>
        <dbReference type="SAM" id="Phobius"/>
    </source>
</evidence>
<keyword evidence="1" id="KW-0472">Membrane</keyword>
<keyword evidence="1" id="KW-0812">Transmembrane</keyword>
<dbReference type="EMBL" id="MFLC01000025">
    <property type="protein sequence ID" value="OGG55017.1"/>
    <property type="molecule type" value="Genomic_DNA"/>
</dbReference>
<comment type="caution">
    <text evidence="2">The sequence shown here is derived from an EMBL/GenBank/DDBJ whole genome shotgun (WGS) entry which is preliminary data.</text>
</comment>
<proteinExistence type="predicted"/>
<dbReference type="AlphaFoldDB" id="A0A1F6D0W8"/>
<gene>
    <name evidence="2" type="ORF">A3D62_03170</name>
</gene>
<feature type="transmembrane region" description="Helical" evidence="1">
    <location>
        <begin position="12"/>
        <end position="34"/>
    </location>
</feature>
<dbReference type="Proteomes" id="UP000177659">
    <property type="component" value="Unassembled WGS sequence"/>
</dbReference>
<accession>A0A1F6D0W8</accession>
<evidence type="ECO:0000313" key="3">
    <source>
        <dbReference type="Proteomes" id="UP000177659"/>
    </source>
</evidence>